<name>A0A0W0FMP3_MONRR</name>
<keyword evidence="4 13" id="KW-0158">Chromosome</keyword>
<comment type="function">
    <text evidence="13">Telomerase is a ribonucleoprotein enzyme essential for the replication of chromosome termini in most eukaryotes. It elongates telomeres. It is a reverse transcriptase that adds simple sequence repeats to chromosome ends by copying a template sequence within the RNA component of the enzyme.</text>
</comment>
<keyword evidence="11 13" id="KW-0539">Nucleus</keyword>
<dbReference type="GO" id="GO:0042162">
    <property type="term" value="F:telomeric DNA binding"/>
    <property type="evidence" value="ECO:0007669"/>
    <property type="project" value="TreeGrafter"/>
</dbReference>
<dbReference type="Gene3D" id="1.10.357.90">
    <property type="match status" value="1"/>
</dbReference>
<keyword evidence="7 13" id="KW-0479">Metal-binding</keyword>
<dbReference type="InterPro" id="IPR003545">
    <property type="entry name" value="Telomerase_RT"/>
</dbReference>
<evidence type="ECO:0000313" key="15">
    <source>
        <dbReference type="EMBL" id="KTB37591.1"/>
    </source>
</evidence>
<dbReference type="SMART" id="SM00975">
    <property type="entry name" value="Telomerase_RBD"/>
    <property type="match status" value="1"/>
</dbReference>
<organism evidence="15 16">
    <name type="scientific">Moniliophthora roreri</name>
    <name type="common">Frosty pod rot fungus</name>
    <name type="synonym">Monilia roreri</name>
    <dbReference type="NCBI Taxonomy" id="221103"/>
    <lineage>
        <taxon>Eukaryota</taxon>
        <taxon>Fungi</taxon>
        <taxon>Dikarya</taxon>
        <taxon>Basidiomycota</taxon>
        <taxon>Agaricomycotina</taxon>
        <taxon>Agaricomycetes</taxon>
        <taxon>Agaricomycetidae</taxon>
        <taxon>Agaricales</taxon>
        <taxon>Marasmiineae</taxon>
        <taxon>Marasmiaceae</taxon>
        <taxon>Moniliophthora</taxon>
    </lineage>
</organism>
<feature type="domain" description="Reverse transcriptase" evidence="14">
    <location>
        <begin position="518"/>
        <end position="839"/>
    </location>
</feature>
<dbReference type="Pfam" id="PF21399">
    <property type="entry name" value="TERT_C"/>
    <property type="match status" value="1"/>
</dbReference>
<keyword evidence="6 13" id="KW-0548">Nucleotidyltransferase</keyword>
<dbReference type="Pfam" id="PF11474">
    <property type="entry name" value="TEN_TERT"/>
    <property type="match status" value="1"/>
</dbReference>
<keyword evidence="8 13" id="KW-0460">Magnesium</keyword>
<dbReference type="GO" id="GO:0000333">
    <property type="term" value="C:telomerase catalytic core complex"/>
    <property type="evidence" value="ECO:0007669"/>
    <property type="project" value="TreeGrafter"/>
</dbReference>
<gene>
    <name evidence="15" type="ORF">WG66_9830</name>
</gene>
<evidence type="ECO:0000256" key="6">
    <source>
        <dbReference type="ARBA" id="ARBA00022695"/>
    </source>
</evidence>
<dbReference type="PROSITE" id="PS50878">
    <property type="entry name" value="RT_POL"/>
    <property type="match status" value="1"/>
</dbReference>
<evidence type="ECO:0000256" key="10">
    <source>
        <dbReference type="ARBA" id="ARBA00022918"/>
    </source>
</evidence>
<comment type="catalytic activity">
    <reaction evidence="12 13">
        <text>DNA(n) + a 2'-deoxyribonucleoside 5'-triphosphate = DNA(n+1) + diphosphate</text>
        <dbReference type="Rhea" id="RHEA:22508"/>
        <dbReference type="Rhea" id="RHEA-COMP:17339"/>
        <dbReference type="Rhea" id="RHEA-COMP:17340"/>
        <dbReference type="ChEBI" id="CHEBI:33019"/>
        <dbReference type="ChEBI" id="CHEBI:61560"/>
        <dbReference type="ChEBI" id="CHEBI:173112"/>
        <dbReference type="EC" id="2.7.7.49"/>
    </reaction>
</comment>
<evidence type="ECO:0000256" key="12">
    <source>
        <dbReference type="ARBA" id="ARBA00048173"/>
    </source>
</evidence>
<evidence type="ECO:0000256" key="9">
    <source>
        <dbReference type="ARBA" id="ARBA00022895"/>
    </source>
</evidence>
<dbReference type="InterPro" id="IPR049139">
    <property type="entry name" value="TERT_C"/>
</dbReference>
<comment type="similarity">
    <text evidence="1 13">Belongs to the reverse transcriptase family. Telomerase subfamily.</text>
</comment>
<dbReference type="EC" id="2.7.7.49" evidence="2 13"/>
<dbReference type="InterPro" id="IPR000477">
    <property type="entry name" value="RT_dom"/>
</dbReference>
<dbReference type="PRINTS" id="PR01365">
    <property type="entry name" value="TELOMERASERT"/>
</dbReference>
<dbReference type="GO" id="GO:0046872">
    <property type="term" value="F:metal ion binding"/>
    <property type="evidence" value="ECO:0007669"/>
    <property type="project" value="UniProtKB-KW"/>
</dbReference>
<comment type="subcellular location">
    <subcellularLocation>
        <location evidence="13">Nucleus</location>
    </subcellularLocation>
    <subcellularLocation>
        <location evidence="13">Chromosome</location>
        <location evidence="13">Telomere</location>
    </subcellularLocation>
</comment>
<reference evidence="15 16" key="1">
    <citation type="submission" date="2015-12" db="EMBL/GenBank/DDBJ databases">
        <title>Draft genome sequence of Moniliophthora roreri, the causal agent of frosty pod rot of cacao.</title>
        <authorList>
            <person name="Aime M.C."/>
            <person name="Diaz-Valderrama J.R."/>
            <person name="Kijpornyongpan T."/>
            <person name="Phillips-Mora W."/>
        </authorList>
    </citation>
    <scope>NUCLEOTIDE SEQUENCE [LARGE SCALE GENOMIC DNA]</scope>
    <source>
        <strain evidence="15 16">MCA 2952</strain>
    </source>
</reference>
<dbReference type="GO" id="GO:0000781">
    <property type="term" value="C:chromosome, telomeric region"/>
    <property type="evidence" value="ECO:0007669"/>
    <property type="project" value="UniProtKB-SubCell"/>
</dbReference>
<evidence type="ECO:0000256" key="5">
    <source>
        <dbReference type="ARBA" id="ARBA00022679"/>
    </source>
</evidence>
<dbReference type="Proteomes" id="UP000054988">
    <property type="component" value="Unassembled WGS sequence"/>
</dbReference>
<evidence type="ECO:0000256" key="2">
    <source>
        <dbReference type="ARBA" id="ARBA00012493"/>
    </source>
</evidence>
<keyword evidence="5 13" id="KW-0808">Transferase</keyword>
<evidence type="ECO:0000313" key="16">
    <source>
        <dbReference type="Proteomes" id="UP000054988"/>
    </source>
</evidence>
<evidence type="ECO:0000256" key="4">
    <source>
        <dbReference type="ARBA" id="ARBA00022454"/>
    </source>
</evidence>
<evidence type="ECO:0000256" key="11">
    <source>
        <dbReference type="ARBA" id="ARBA00023242"/>
    </source>
</evidence>
<evidence type="ECO:0000256" key="13">
    <source>
        <dbReference type="RuleBase" id="RU365061"/>
    </source>
</evidence>
<proteinExistence type="inferred from homology"/>
<evidence type="ECO:0000256" key="8">
    <source>
        <dbReference type="ARBA" id="ARBA00022842"/>
    </source>
</evidence>
<dbReference type="PANTHER" id="PTHR12066:SF0">
    <property type="entry name" value="TELOMERASE REVERSE TRANSCRIPTASE"/>
    <property type="match status" value="1"/>
</dbReference>
<dbReference type="CDD" id="cd01648">
    <property type="entry name" value="TERT"/>
    <property type="match status" value="1"/>
</dbReference>
<dbReference type="InterPro" id="IPR021891">
    <property type="entry name" value="Telomerase_RBD"/>
</dbReference>
<dbReference type="GO" id="GO:0070034">
    <property type="term" value="F:telomerase RNA binding"/>
    <property type="evidence" value="ECO:0007669"/>
    <property type="project" value="TreeGrafter"/>
</dbReference>
<comment type="caution">
    <text evidence="15">The sequence shown here is derived from an EMBL/GenBank/DDBJ whole genome shotgun (WGS) entry which is preliminary data.</text>
</comment>
<dbReference type="EMBL" id="LATX01001838">
    <property type="protein sequence ID" value="KTB37591.1"/>
    <property type="molecule type" value="Genomic_DNA"/>
</dbReference>
<dbReference type="Gene3D" id="3.30.70.2630">
    <property type="match status" value="1"/>
</dbReference>
<evidence type="ECO:0000256" key="1">
    <source>
        <dbReference type="ARBA" id="ARBA00008001"/>
    </source>
</evidence>
<evidence type="ECO:0000259" key="14">
    <source>
        <dbReference type="PROSITE" id="PS50878"/>
    </source>
</evidence>
<dbReference type="GO" id="GO:0007004">
    <property type="term" value="P:telomere maintenance via telomerase"/>
    <property type="evidence" value="ECO:0007669"/>
    <property type="project" value="TreeGrafter"/>
</dbReference>
<dbReference type="InterPro" id="IPR049915">
    <property type="entry name" value="TERT_TEN"/>
</dbReference>
<dbReference type="PANTHER" id="PTHR12066">
    <property type="entry name" value="TELOMERASE REVERSE TRANSCRIPTASE"/>
    <property type="match status" value="1"/>
</dbReference>
<protein>
    <recommendedName>
        <fullName evidence="3 13">Telomerase reverse transcriptase</fullName>
        <ecNumber evidence="2 13">2.7.7.49</ecNumber>
    </recommendedName>
    <alternativeName>
        <fullName evidence="13">Telomerase catalytic subunit</fullName>
    </alternativeName>
</protein>
<dbReference type="eggNOG" id="KOG1005">
    <property type="taxonomic scope" value="Eukaryota"/>
</dbReference>
<keyword evidence="10 13" id="KW-0695">RNA-directed DNA polymerase</keyword>
<keyword evidence="9 13" id="KW-0779">Telomere</keyword>
<dbReference type="AlphaFoldDB" id="A0A0W0FMP3"/>
<evidence type="ECO:0000256" key="3">
    <source>
        <dbReference type="ARBA" id="ARBA00016182"/>
    </source>
</evidence>
<dbReference type="Pfam" id="PF12009">
    <property type="entry name" value="Telomerase_RBD"/>
    <property type="match status" value="1"/>
</dbReference>
<accession>A0A0W0FMP3</accession>
<dbReference type="GO" id="GO:0003720">
    <property type="term" value="F:telomerase activity"/>
    <property type="evidence" value="ECO:0007669"/>
    <property type="project" value="InterPro"/>
</dbReference>
<evidence type="ECO:0000256" key="7">
    <source>
        <dbReference type="ARBA" id="ARBA00022723"/>
    </source>
</evidence>
<dbReference type="Gene3D" id="1.10.132.70">
    <property type="match status" value="2"/>
</dbReference>
<sequence>MSDSRDKLSSVSLLKRYFTYVTTLGHYVASLQSVSSVELTPTLDGVAGSTYQGFLEGTYVASEFSLHQDAPPVSPVQGEDISMYDVIPSCQKIILGSKVPNVLTLGYKMSEHGVSNFAVNTIVTALHAQHWNVLVHVIGRPTMIHLLTKAYVFTILPNGCLCQMTGKPIYSLPKPETREDLPELNRMTRKRKCLPNDHHDKPVKRLKIYPGRRPTDRTKTEAYTERSPAGVSLIRQRMFYARPVYSQHSSRSNQITIGLPPNHILNRLDSPFPQNDLPVTTVQDPNPQIQQSNARRLAKYIFPRQYGLPNAFHFFKFSEREAYQVPDFVNRDQDIEKLASDRNHRIRTPKRLRQVLPMLDKLAWRHRKCKYKLLLDGSCPSKIKKSILNSEVILEMMSENRVLSQISARVANSSIDTAGNSIIPMGQTQAEHEVRRDGRNQGRVPVTDALKRRELLEEFLFWFFDSFIISIIRTTFYVTESAVFRNRILYFRQDDWNVLCAPLLQDLKTEKFEKIPDEEAHAILQQRKLGFSFVRLLPKELGVRPIVNLRRKQKTETSDPRFPESSINKILQGALQILTYEKANQPEALGAACFSVDDHYAKFKEFKMRLNRNPDGTLPKLYFAKVDVQACFDTIQQTKLLEILKEILSEDSYTIQRYTQVSSVMGKTRTMFRKRAWADGDAPHFLKYAKELANVLRHTIFITCTIESREQVLQLLEQHITENIVKIGDGYYRQIIGIPQGSTLSTILCSFFYGDMEKHFGTFSEDPHSVLLRNVDDYLFISTNLAKARSFVDMMNKGHPEYGCFISKAKTFTNFDYNEDIMNVTGPWDRAFPWCGYLIDMKDLSISDNHTRYYDGHLRDSLTVDRGCKSGSEFRRKMLILAKARSHIIYTDSELNSEHSVFLNIYRNFLIAAMKMHCYLRHWNVNTKKNKSFLYETVKQMHTYCFASIRGKTLSKMAREYRASIKLQKEDVSWLGIHAFHTVLSRKPTEYKALLRALAFDLSLPKSRRRAQRFGLLVKEGFASVQNISE</sequence>